<gene>
    <name evidence="5" type="ORF">Vbra_3030</name>
</gene>
<dbReference type="VEuPathDB" id="CryptoDB:Vbra_3030"/>
<keyword evidence="3" id="KW-1133">Transmembrane helix</keyword>
<dbReference type="EMBL" id="CDMY01000379">
    <property type="protein sequence ID" value="CEM07840.1"/>
    <property type="molecule type" value="Genomic_DNA"/>
</dbReference>
<dbReference type="GO" id="GO:0016805">
    <property type="term" value="F:dipeptidase activity"/>
    <property type="evidence" value="ECO:0007669"/>
    <property type="project" value="InterPro"/>
</dbReference>
<dbReference type="InParanoid" id="A0A0G4F6G5"/>
<evidence type="ECO:0000256" key="1">
    <source>
        <dbReference type="ARBA" id="ARBA00005705"/>
    </source>
</evidence>
<evidence type="ECO:0000256" key="3">
    <source>
        <dbReference type="SAM" id="Phobius"/>
    </source>
</evidence>
<sequence length="918" mass="98050">MGVSVIASFIVSLAAAAAAALVAAGASHADVYLDLDVLAEFALYAQPSANATVPLADAPVGVMDSGTLIVFGSNTTANGHPMIANAIDCAACDFRLVKVPPMHHERGKDRSVLKMARRGMFPRYSCEDRGDAYRPANGDGKSKVLGTIPQTQATHGYLDARYGLMNEYGLAIGQSPAAAILTAKSADAAKSTSLFDLAELTHIALERCVTARCAVQTMGGIAEIFGFYGDDGSGSTANGGGVLGVIDTQEAWIMHITAGLANGGAVWVAKRVPDDQVAVVANWFTIREIDPTIKGEFLFSPNLFIVADTSGLWDSSKALDFAVTFSPRLTEYGEPETMPPSAGDQYLPMKSSLRLWRVYSRLHSPLNVDPESSPHTFPFSVRPDHRFFNRTEAMALLRDHYEGTRYDLTQGILAGPFGSPFRPPLGKGLLAVPGIFPAAISLQRTSYSVLLEPRGRSSERLLAAYSEDGASRLWFAPDAPATSVFMPVYATSSNLSKALTAGEMGVMSRPSAWHAFNFVSNYMGLNFAAMSPLVYSAVRTLQSQLDESIDRFEKAIGDYCRTTSGNGSSTTKGQDDHLDPTTPPPSDAAADNGDIHAIDEAAAIDKALRHTPAGGKGEDGESVLVSMDKGGYEVGVKGPLVAGCPRDVGGVAERLEGWQRGMQEGVTHQWWNLADLITTRFFDGFDYRNMASPPDTAFDDALDPPPWWLEMVGVNLDPKPHFVQPWSGVPVSLQHDLPFLTSPTQVGSVSTAHLTFPAPETTTGHEPAEKPPAAPSPQQQPQPEEQGEGQGGEGQGWYQTADRHARVRQHIWWLALSSLAVVTSLVGGYLAGYNKGHFDAIHSVGWGVPEAQGRHPPTGDTAGVQLTVGGSQSGPVPHARPTMPERQPATHSAPSFQARLEVPGGGRVAKDFAYRAMA</sequence>
<dbReference type="PANTHER" id="PTHR12994:SF17">
    <property type="entry name" value="LD30995P"/>
    <property type="match status" value="1"/>
</dbReference>
<evidence type="ECO:0000256" key="4">
    <source>
        <dbReference type="SAM" id="SignalP"/>
    </source>
</evidence>
<feature type="region of interest" description="Disordered" evidence="2">
    <location>
        <begin position="755"/>
        <end position="800"/>
    </location>
</feature>
<evidence type="ECO:0000313" key="6">
    <source>
        <dbReference type="Proteomes" id="UP000041254"/>
    </source>
</evidence>
<dbReference type="GO" id="GO:0006508">
    <property type="term" value="P:proteolysis"/>
    <property type="evidence" value="ECO:0007669"/>
    <property type="project" value="InterPro"/>
</dbReference>
<dbReference type="Pfam" id="PF03577">
    <property type="entry name" value="Peptidase_C69"/>
    <property type="match status" value="1"/>
</dbReference>
<feature type="region of interest" description="Disordered" evidence="2">
    <location>
        <begin position="563"/>
        <end position="592"/>
    </location>
</feature>
<dbReference type="InterPro" id="IPR005322">
    <property type="entry name" value="Peptidase_C69"/>
</dbReference>
<dbReference type="AlphaFoldDB" id="A0A0G4F6G5"/>
<evidence type="ECO:0000313" key="5">
    <source>
        <dbReference type="EMBL" id="CEM07840.1"/>
    </source>
</evidence>
<dbReference type="Proteomes" id="UP000041254">
    <property type="component" value="Unassembled WGS sequence"/>
</dbReference>
<evidence type="ECO:0000256" key="2">
    <source>
        <dbReference type="SAM" id="MobiDB-lite"/>
    </source>
</evidence>
<feature type="compositionally biased region" description="Pro residues" evidence="2">
    <location>
        <begin position="770"/>
        <end position="780"/>
    </location>
</feature>
<keyword evidence="4" id="KW-0732">Signal</keyword>
<organism evidence="5 6">
    <name type="scientific">Vitrella brassicaformis (strain CCMP3155)</name>
    <dbReference type="NCBI Taxonomy" id="1169540"/>
    <lineage>
        <taxon>Eukaryota</taxon>
        <taxon>Sar</taxon>
        <taxon>Alveolata</taxon>
        <taxon>Colpodellida</taxon>
        <taxon>Vitrellaceae</taxon>
        <taxon>Vitrella</taxon>
    </lineage>
</organism>
<comment type="similarity">
    <text evidence="1">Belongs to the peptidase C69 family. Secernin subfamily.</text>
</comment>
<feature type="chain" id="PRO_5005188150" description="Peptidase" evidence="4">
    <location>
        <begin position="30"/>
        <end position="918"/>
    </location>
</feature>
<feature type="signal peptide" evidence="4">
    <location>
        <begin position="1"/>
        <end position="29"/>
    </location>
</feature>
<dbReference type="GO" id="GO:0070004">
    <property type="term" value="F:cysteine-type exopeptidase activity"/>
    <property type="evidence" value="ECO:0007669"/>
    <property type="project" value="InterPro"/>
</dbReference>
<feature type="region of interest" description="Disordered" evidence="2">
    <location>
        <begin position="871"/>
        <end position="894"/>
    </location>
</feature>
<keyword evidence="3" id="KW-0472">Membrane</keyword>
<feature type="transmembrane region" description="Helical" evidence="3">
    <location>
        <begin position="811"/>
        <end position="831"/>
    </location>
</feature>
<protein>
    <recommendedName>
        <fullName evidence="7">Peptidase</fullName>
    </recommendedName>
</protein>
<proteinExistence type="inferred from homology"/>
<dbReference type="PANTHER" id="PTHR12994">
    <property type="entry name" value="SECERNIN"/>
    <property type="match status" value="1"/>
</dbReference>
<keyword evidence="6" id="KW-1185">Reference proteome</keyword>
<reference evidence="5 6" key="1">
    <citation type="submission" date="2014-11" db="EMBL/GenBank/DDBJ databases">
        <authorList>
            <person name="Zhu J."/>
            <person name="Qi W."/>
            <person name="Song R."/>
        </authorList>
    </citation>
    <scope>NUCLEOTIDE SEQUENCE [LARGE SCALE GENOMIC DNA]</scope>
</reference>
<evidence type="ECO:0008006" key="7">
    <source>
        <dbReference type="Google" id="ProtNLM"/>
    </source>
</evidence>
<accession>A0A0G4F6G5</accession>
<dbReference type="STRING" id="1169540.A0A0G4F6G5"/>
<feature type="compositionally biased region" description="Low complexity" evidence="2">
    <location>
        <begin position="563"/>
        <end position="572"/>
    </location>
</feature>
<name>A0A0G4F6G5_VITBC</name>
<dbReference type="OrthoDB" id="5175656at2759"/>
<keyword evidence="3" id="KW-0812">Transmembrane</keyword>